<feature type="compositionally biased region" description="Basic and acidic residues" evidence="1">
    <location>
        <begin position="188"/>
        <end position="209"/>
    </location>
</feature>
<evidence type="ECO:0000256" key="1">
    <source>
        <dbReference type="SAM" id="MobiDB-lite"/>
    </source>
</evidence>
<evidence type="ECO:0000313" key="2">
    <source>
        <dbReference type="EMBL" id="KAH0771047.1"/>
    </source>
</evidence>
<gene>
    <name evidence="2" type="ORF">KY290_015028</name>
</gene>
<protein>
    <submittedName>
        <fullName evidence="2">Uncharacterized protein</fullName>
    </submittedName>
</protein>
<accession>A0ABQ7VU04</accession>
<name>A0ABQ7VU04_SOLTU</name>
<keyword evidence="3" id="KW-1185">Reference proteome</keyword>
<sequence>MLCGFTGTRSWGSFLIATVCQSFWLSPELLVVVGVVAGRSYCAGCWSSCAGCWLLLRGVAVGAGSPVCWPEQLSLSSVAAGWSSCCCCFLAELLLSRSCCLRWFAWLLVGVGWRDWLCCLLLVAVRLELLLVAVRLELLPWSELLVRRGERRQRSRCEERGMREKRSWREKRRRPAAAGLAGGCFTGKMERTKGKEKREEAAGEGERREKKNVRVRGLLG</sequence>
<dbReference type="Proteomes" id="UP000826656">
    <property type="component" value="Unassembled WGS sequence"/>
</dbReference>
<reference evidence="2 3" key="1">
    <citation type="journal article" date="2021" name="bioRxiv">
        <title>Chromosome-scale and haplotype-resolved genome assembly of a tetraploid potato cultivar.</title>
        <authorList>
            <person name="Sun H."/>
            <person name="Jiao W.-B."/>
            <person name="Krause K."/>
            <person name="Campoy J.A."/>
            <person name="Goel M."/>
            <person name="Folz-Donahue K."/>
            <person name="Kukat C."/>
            <person name="Huettel B."/>
            <person name="Schneeberger K."/>
        </authorList>
    </citation>
    <scope>NUCLEOTIDE SEQUENCE [LARGE SCALE GENOMIC DNA]</scope>
    <source>
        <strain evidence="2">SolTubOtavaFocal</strain>
        <tissue evidence="2">Leaves</tissue>
    </source>
</reference>
<feature type="region of interest" description="Disordered" evidence="1">
    <location>
        <begin position="166"/>
        <end position="220"/>
    </location>
</feature>
<comment type="caution">
    <text evidence="2">The sequence shown here is derived from an EMBL/GenBank/DDBJ whole genome shotgun (WGS) entry which is preliminary data.</text>
</comment>
<dbReference type="EMBL" id="JAIVGD010000011">
    <property type="protein sequence ID" value="KAH0771047.1"/>
    <property type="molecule type" value="Genomic_DNA"/>
</dbReference>
<proteinExistence type="predicted"/>
<organism evidence="2 3">
    <name type="scientific">Solanum tuberosum</name>
    <name type="common">Potato</name>
    <dbReference type="NCBI Taxonomy" id="4113"/>
    <lineage>
        <taxon>Eukaryota</taxon>
        <taxon>Viridiplantae</taxon>
        <taxon>Streptophyta</taxon>
        <taxon>Embryophyta</taxon>
        <taxon>Tracheophyta</taxon>
        <taxon>Spermatophyta</taxon>
        <taxon>Magnoliopsida</taxon>
        <taxon>eudicotyledons</taxon>
        <taxon>Gunneridae</taxon>
        <taxon>Pentapetalae</taxon>
        <taxon>asterids</taxon>
        <taxon>lamiids</taxon>
        <taxon>Solanales</taxon>
        <taxon>Solanaceae</taxon>
        <taxon>Solanoideae</taxon>
        <taxon>Solaneae</taxon>
        <taxon>Solanum</taxon>
    </lineage>
</organism>
<evidence type="ECO:0000313" key="3">
    <source>
        <dbReference type="Proteomes" id="UP000826656"/>
    </source>
</evidence>